<evidence type="ECO:0000313" key="2">
    <source>
        <dbReference type="Proteomes" id="UP000275408"/>
    </source>
</evidence>
<evidence type="ECO:0000313" key="1">
    <source>
        <dbReference type="EMBL" id="RMX49420.1"/>
    </source>
</evidence>
<protein>
    <submittedName>
        <fullName evidence="1">Uncharacterized protein</fullName>
    </submittedName>
</protein>
<organism evidence="1 2">
    <name type="scientific">Pocillopora damicornis</name>
    <name type="common">Cauliflower coral</name>
    <name type="synonym">Millepora damicornis</name>
    <dbReference type="NCBI Taxonomy" id="46731"/>
    <lineage>
        <taxon>Eukaryota</taxon>
        <taxon>Metazoa</taxon>
        <taxon>Cnidaria</taxon>
        <taxon>Anthozoa</taxon>
        <taxon>Hexacorallia</taxon>
        <taxon>Scleractinia</taxon>
        <taxon>Astrocoeniina</taxon>
        <taxon>Pocilloporidae</taxon>
        <taxon>Pocillopora</taxon>
    </lineage>
</organism>
<comment type="caution">
    <text evidence="1">The sequence shown here is derived from an EMBL/GenBank/DDBJ whole genome shotgun (WGS) entry which is preliminary data.</text>
</comment>
<accession>A0A3M6U6X2</accession>
<dbReference type="EMBL" id="RCHS01002142">
    <property type="protein sequence ID" value="RMX49420.1"/>
    <property type="molecule type" value="Genomic_DNA"/>
</dbReference>
<reference evidence="1 2" key="1">
    <citation type="journal article" date="2018" name="Sci. Rep.">
        <title>Comparative analysis of the Pocillopora damicornis genome highlights role of immune system in coral evolution.</title>
        <authorList>
            <person name="Cunning R."/>
            <person name="Bay R.A."/>
            <person name="Gillette P."/>
            <person name="Baker A.C."/>
            <person name="Traylor-Knowles N."/>
        </authorList>
    </citation>
    <scope>NUCLEOTIDE SEQUENCE [LARGE SCALE GENOMIC DNA]</scope>
    <source>
        <strain evidence="1">RSMAS</strain>
        <tissue evidence="1">Whole animal</tissue>
    </source>
</reference>
<sequence>MDANALNYWLGKFVQEVANSEGKVYPAMTLYGIICGIRRHLEETVGCKALNPLDSSDKRFAIFRRCIDTEMKGSTRQGASLQTKKKDKEAVTDEDEEKFWSAGLFVCGTAKQLLDTI</sequence>
<dbReference type="AlphaFoldDB" id="A0A3M6U6X2"/>
<dbReference type="Proteomes" id="UP000275408">
    <property type="component" value="Unassembled WGS sequence"/>
</dbReference>
<dbReference type="InterPro" id="IPR052787">
    <property type="entry name" value="MAVS"/>
</dbReference>
<gene>
    <name evidence="1" type="ORF">pdam_00015302</name>
</gene>
<name>A0A3M6U6X2_POCDA</name>
<dbReference type="OrthoDB" id="5987810at2759"/>
<dbReference type="PANTHER" id="PTHR21446:SF12">
    <property type="entry name" value="POTASSIUM CHANNEL TETRAMERIZATION DOMAIN CONTAINING 1"/>
    <property type="match status" value="1"/>
</dbReference>
<dbReference type="PANTHER" id="PTHR21446">
    <property type="entry name" value="DUF3504 DOMAIN-CONTAINING PROTEIN"/>
    <property type="match status" value="1"/>
</dbReference>
<proteinExistence type="predicted"/>
<keyword evidence="2" id="KW-1185">Reference proteome</keyword>